<evidence type="ECO:0000256" key="1">
    <source>
        <dbReference type="SAM" id="MobiDB-lite"/>
    </source>
</evidence>
<gene>
    <name evidence="2" type="ORF">P691DRAFT_767808</name>
</gene>
<reference evidence="2" key="1">
    <citation type="submission" date="2020-11" db="EMBL/GenBank/DDBJ databases">
        <authorList>
            <consortium name="DOE Joint Genome Institute"/>
            <person name="Ahrendt S."/>
            <person name="Riley R."/>
            <person name="Andreopoulos W."/>
            <person name="Labutti K."/>
            <person name="Pangilinan J."/>
            <person name="Ruiz-Duenas F.J."/>
            <person name="Barrasa J.M."/>
            <person name="Sanchez-Garcia M."/>
            <person name="Camarero S."/>
            <person name="Miyauchi S."/>
            <person name="Serrano A."/>
            <person name="Linde D."/>
            <person name="Babiker R."/>
            <person name="Drula E."/>
            <person name="Ayuso-Fernandez I."/>
            <person name="Pacheco R."/>
            <person name="Padilla G."/>
            <person name="Ferreira P."/>
            <person name="Barriuso J."/>
            <person name="Kellner H."/>
            <person name="Castanera R."/>
            <person name="Alfaro M."/>
            <person name="Ramirez L."/>
            <person name="Pisabarro A.G."/>
            <person name="Kuo A."/>
            <person name="Tritt A."/>
            <person name="Lipzen A."/>
            <person name="He G."/>
            <person name="Yan M."/>
            <person name="Ng V."/>
            <person name="Cullen D."/>
            <person name="Martin F."/>
            <person name="Rosso M.-N."/>
            <person name="Henrissat B."/>
            <person name="Hibbett D."/>
            <person name="Martinez A.T."/>
            <person name="Grigoriev I.V."/>
        </authorList>
    </citation>
    <scope>NUCLEOTIDE SEQUENCE</scope>
    <source>
        <strain evidence="2">MF-IS2</strain>
    </source>
</reference>
<dbReference type="AlphaFoldDB" id="A0A9P6BUN5"/>
<dbReference type="Proteomes" id="UP000807342">
    <property type="component" value="Unassembled WGS sequence"/>
</dbReference>
<keyword evidence="3" id="KW-1185">Reference proteome</keyword>
<sequence>METRGLRIETNARLPRQKDRDGEQTSTQSKERPPLVIKSRNKLRKTGKIKTRRTYRYCSRHNNQSFREKKSGHFPASAFALAASSPSAAWFSMLSGF</sequence>
<protein>
    <submittedName>
        <fullName evidence="2">Uncharacterized protein</fullName>
    </submittedName>
</protein>
<evidence type="ECO:0000313" key="3">
    <source>
        <dbReference type="Proteomes" id="UP000807342"/>
    </source>
</evidence>
<name>A0A9P6BUN5_9AGAR</name>
<organism evidence="2 3">
    <name type="scientific">Macrolepiota fuliginosa MF-IS2</name>
    <dbReference type="NCBI Taxonomy" id="1400762"/>
    <lineage>
        <taxon>Eukaryota</taxon>
        <taxon>Fungi</taxon>
        <taxon>Dikarya</taxon>
        <taxon>Basidiomycota</taxon>
        <taxon>Agaricomycotina</taxon>
        <taxon>Agaricomycetes</taxon>
        <taxon>Agaricomycetidae</taxon>
        <taxon>Agaricales</taxon>
        <taxon>Agaricineae</taxon>
        <taxon>Agaricaceae</taxon>
        <taxon>Macrolepiota</taxon>
    </lineage>
</organism>
<dbReference type="EMBL" id="MU152555">
    <property type="protein sequence ID" value="KAF9440406.1"/>
    <property type="molecule type" value="Genomic_DNA"/>
</dbReference>
<comment type="caution">
    <text evidence="2">The sequence shown here is derived from an EMBL/GenBank/DDBJ whole genome shotgun (WGS) entry which is preliminary data.</text>
</comment>
<proteinExistence type="predicted"/>
<evidence type="ECO:0000313" key="2">
    <source>
        <dbReference type="EMBL" id="KAF9440406.1"/>
    </source>
</evidence>
<feature type="compositionally biased region" description="Basic and acidic residues" evidence="1">
    <location>
        <begin position="16"/>
        <end position="33"/>
    </location>
</feature>
<feature type="region of interest" description="Disordered" evidence="1">
    <location>
        <begin position="1"/>
        <end position="35"/>
    </location>
</feature>
<accession>A0A9P6BUN5</accession>